<dbReference type="InterPro" id="IPR015797">
    <property type="entry name" value="NUDIX_hydrolase-like_dom_sf"/>
</dbReference>
<evidence type="ECO:0000256" key="2">
    <source>
        <dbReference type="ARBA" id="ARBA00001946"/>
    </source>
</evidence>
<dbReference type="GO" id="GO:0016818">
    <property type="term" value="F:hydrolase activity, acting on acid anhydrides, in phosphorus-containing anhydrides"/>
    <property type="evidence" value="ECO:0007669"/>
    <property type="project" value="InterPro"/>
</dbReference>
<comment type="caution">
    <text evidence="8">The sequence shown here is derived from an EMBL/GenBank/DDBJ whole genome shotgun (WGS) entry which is preliminary data.</text>
</comment>
<proteinExistence type="predicted"/>
<dbReference type="OrthoDB" id="9788263at2"/>
<dbReference type="InterPro" id="IPR000086">
    <property type="entry name" value="NUDIX_hydrolase_dom"/>
</dbReference>
<dbReference type="InterPro" id="IPR039121">
    <property type="entry name" value="NUDT19"/>
</dbReference>
<keyword evidence="4" id="KW-0378">Hydrolase</keyword>
<dbReference type="EMBL" id="QCZG01000041">
    <property type="protein sequence ID" value="PWA08140.1"/>
    <property type="molecule type" value="Genomic_DNA"/>
</dbReference>
<reference evidence="8 9" key="1">
    <citation type="submission" date="2018-04" db="EMBL/GenBank/DDBJ databases">
        <title>Camelliibacillus theae gen. nov., sp. nov., isolated from Pu'er tea.</title>
        <authorList>
            <person name="Niu L."/>
        </authorList>
    </citation>
    <scope>NUCLEOTIDE SEQUENCE [LARGE SCALE GENOMIC DNA]</scope>
    <source>
        <strain evidence="8 9">T8</strain>
    </source>
</reference>
<evidence type="ECO:0000313" key="8">
    <source>
        <dbReference type="EMBL" id="PWA08140.1"/>
    </source>
</evidence>
<keyword evidence="9" id="KW-1185">Reference proteome</keyword>
<sequence>MTKIPKPASTVVLVDDLLRVYLTKRPITMKFMGGFHVFPGGSVDLEDNDHVIESEHVRNFTQSEPFSFAYYIAAARELFEEVGILLCSSEDGLPLQFKRKTEMEYRRQLVNKEISFSQMLKQEELHLDLGSLKYFGHRITPEWRPFRFDTRFFLAKLPKDQVPKPDTNEIDEACWIFPDEALLAFKEGKVSMANATVIALQTLINYKEGGPLMMP</sequence>
<dbReference type="RefSeq" id="WP_116555821.1">
    <property type="nucleotide sequence ID" value="NZ_QCZG01000041.1"/>
</dbReference>
<evidence type="ECO:0000313" key="9">
    <source>
        <dbReference type="Proteomes" id="UP000245998"/>
    </source>
</evidence>
<dbReference type="AlphaFoldDB" id="A0A2U1JSF8"/>
<dbReference type="CDD" id="cd18870">
    <property type="entry name" value="NUDIX_AcylCoAdiphos_Nudt19"/>
    <property type="match status" value="1"/>
</dbReference>
<evidence type="ECO:0000256" key="3">
    <source>
        <dbReference type="ARBA" id="ARBA00022723"/>
    </source>
</evidence>
<comment type="cofactor">
    <cofactor evidence="1">
        <name>Mn(2+)</name>
        <dbReference type="ChEBI" id="CHEBI:29035"/>
    </cofactor>
</comment>
<organism evidence="8 9">
    <name type="scientific">Pueribacillus theae</name>
    <dbReference type="NCBI Taxonomy" id="2171751"/>
    <lineage>
        <taxon>Bacteria</taxon>
        <taxon>Bacillati</taxon>
        <taxon>Bacillota</taxon>
        <taxon>Bacilli</taxon>
        <taxon>Bacillales</taxon>
        <taxon>Bacillaceae</taxon>
        <taxon>Pueribacillus</taxon>
    </lineage>
</organism>
<evidence type="ECO:0000256" key="6">
    <source>
        <dbReference type="ARBA" id="ARBA00023211"/>
    </source>
</evidence>
<dbReference type="Gene3D" id="3.90.79.10">
    <property type="entry name" value="Nucleoside Triphosphate Pyrophosphohydrolase"/>
    <property type="match status" value="1"/>
</dbReference>
<evidence type="ECO:0000256" key="1">
    <source>
        <dbReference type="ARBA" id="ARBA00001936"/>
    </source>
</evidence>
<evidence type="ECO:0000256" key="5">
    <source>
        <dbReference type="ARBA" id="ARBA00022842"/>
    </source>
</evidence>
<keyword evidence="3" id="KW-0479">Metal-binding</keyword>
<dbReference type="PROSITE" id="PS51462">
    <property type="entry name" value="NUDIX"/>
    <property type="match status" value="1"/>
</dbReference>
<keyword evidence="5" id="KW-0460">Magnesium</keyword>
<gene>
    <name evidence="8" type="ORF">DCC39_15550</name>
</gene>
<accession>A0A2U1JSF8</accession>
<dbReference type="PANTHER" id="PTHR12318">
    <property type="entry name" value="TESTOSTERONE-REGULATED PROTEIN RP2"/>
    <property type="match status" value="1"/>
</dbReference>
<dbReference type="Proteomes" id="UP000245998">
    <property type="component" value="Unassembled WGS sequence"/>
</dbReference>
<dbReference type="PANTHER" id="PTHR12318:SF0">
    <property type="entry name" value="ACYL-COENZYME A DIPHOSPHATASE NUDT19"/>
    <property type="match status" value="1"/>
</dbReference>
<evidence type="ECO:0000259" key="7">
    <source>
        <dbReference type="PROSITE" id="PS51462"/>
    </source>
</evidence>
<name>A0A2U1JSF8_9BACI</name>
<evidence type="ECO:0000256" key="4">
    <source>
        <dbReference type="ARBA" id="ARBA00022801"/>
    </source>
</evidence>
<comment type="cofactor">
    <cofactor evidence="2">
        <name>Mg(2+)</name>
        <dbReference type="ChEBI" id="CHEBI:18420"/>
    </cofactor>
</comment>
<dbReference type="GO" id="GO:0046872">
    <property type="term" value="F:metal ion binding"/>
    <property type="evidence" value="ECO:0007669"/>
    <property type="project" value="UniProtKB-KW"/>
</dbReference>
<dbReference type="SUPFAM" id="SSF55811">
    <property type="entry name" value="Nudix"/>
    <property type="match status" value="1"/>
</dbReference>
<keyword evidence="6" id="KW-0464">Manganese</keyword>
<feature type="domain" description="Nudix hydrolase" evidence="7">
    <location>
        <begin position="4"/>
        <end position="198"/>
    </location>
</feature>
<protein>
    <recommendedName>
        <fullName evidence="7">Nudix hydrolase domain-containing protein</fullName>
    </recommendedName>
</protein>